<keyword evidence="2 6" id="KW-0238">DNA-binding</keyword>
<dbReference type="Gene3D" id="1.10.260.40">
    <property type="entry name" value="lambda repressor-like DNA-binding domains"/>
    <property type="match status" value="1"/>
</dbReference>
<sequence>MRSTLTDIAREAGVSAATVDRVLNNRPGVRVRTREIVLEMAQRLGYIAESPNGAPPPRPLPGDVIRLDFALPAGTNSFIKMLHRQIEAQAQSRPDLDVHIATIEGFNPDRLARLLQDLRGRTQGVGVIALDHPTVREAIRSLSANDIKVVTIASDILHVPRVAYIGIDNRAAGRLAGYLLNRFMGSGRPGKVALFAGSLSYRGHEEREMGFRHILTEESPNLQIVEMREMLDDREKAYSEASALLERHPDLAAIYNVGAGNTGIARALKERGRAQSMVFLGHEVTDGTKDLLLDGTLDAVIDQNPRVEAREALNTLTHAVRGLPYELHQPRLQVIFKENIPEI</sequence>
<dbReference type="PANTHER" id="PTHR30146:SF152">
    <property type="entry name" value="TRANSCRIPTIONAL REGULATORY PROTEIN"/>
    <property type="match status" value="1"/>
</dbReference>
<name>A0ABV7MQK6_9HYPH</name>
<dbReference type="SUPFAM" id="SSF53822">
    <property type="entry name" value="Periplasmic binding protein-like I"/>
    <property type="match status" value="1"/>
</dbReference>
<dbReference type="PROSITE" id="PS50011">
    <property type="entry name" value="PROTEIN_KINASE_DOM"/>
    <property type="match status" value="1"/>
</dbReference>
<dbReference type="InterPro" id="IPR000719">
    <property type="entry name" value="Prot_kinase_dom"/>
</dbReference>
<dbReference type="SUPFAM" id="SSF47413">
    <property type="entry name" value="lambda repressor-like DNA-binding domains"/>
    <property type="match status" value="1"/>
</dbReference>
<evidence type="ECO:0000256" key="3">
    <source>
        <dbReference type="ARBA" id="ARBA00023163"/>
    </source>
</evidence>
<dbReference type="Gene3D" id="3.40.50.2300">
    <property type="match status" value="2"/>
</dbReference>
<dbReference type="GO" id="GO:0003677">
    <property type="term" value="F:DNA binding"/>
    <property type="evidence" value="ECO:0007669"/>
    <property type="project" value="UniProtKB-KW"/>
</dbReference>
<dbReference type="InterPro" id="IPR028082">
    <property type="entry name" value="Peripla_BP_I"/>
</dbReference>
<dbReference type="InterPro" id="IPR010982">
    <property type="entry name" value="Lambda_DNA-bd_dom_sf"/>
</dbReference>
<protein>
    <submittedName>
        <fullName evidence="6">LacI family DNA-binding transcriptional regulator</fullName>
    </submittedName>
</protein>
<dbReference type="Proteomes" id="UP001595648">
    <property type="component" value="Unassembled WGS sequence"/>
</dbReference>
<reference evidence="7" key="1">
    <citation type="journal article" date="2019" name="Int. J. Syst. Evol. Microbiol.">
        <title>The Global Catalogue of Microorganisms (GCM) 10K type strain sequencing project: providing services to taxonomists for standard genome sequencing and annotation.</title>
        <authorList>
            <consortium name="The Broad Institute Genomics Platform"/>
            <consortium name="The Broad Institute Genome Sequencing Center for Infectious Disease"/>
            <person name="Wu L."/>
            <person name="Ma J."/>
        </authorList>
    </citation>
    <scope>NUCLEOTIDE SEQUENCE [LARGE SCALE GENOMIC DNA]</scope>
    <source>
        <strain evidence="7">ICMP 19515</strain>
    </source>
</reference>
<evidence type="ECO:0000313" key="6">
    <source>
        <dbReference type="EMBL" id="MFC3324213.1"/>
    </source>
</evidence>
<proteinExistence type="predicted"/>
<dbReference type="RefSeq" id="WP_378980913.1">
    <property type="nucleotide sequence ID" value="NZ_JBHRVD010000001.1"/>
</dbReference>
<organism evidence="6 7">
    <name type="scientific">Mesorhizobium cantuariense</name>
    <dbReference type="NCBI Taxonomy" id="1300275"/>
    <lineage>
        <taxon>Bacteria</taxon>
        <taxon>Pseudomonadati</taxon>
        <taxon>Pseudomonadota</taxon>
        <taxon>Alphaproteobacteria</taxon>
        <taxon>Hyphomicrobiales</taxon>
        <taxon>Phyllobacteriaceae</taxon>
        <taxon>Mesorhizobium</taxon>
    </lineage>
</organism>
<dbReference type="Pfam" id="PF13407">
    <property type="entry name" value="Peripla_BP_4"/>
    <property type="match status" value="1"/>
</dbReference>
<evidence type="ECO:0000256" key="2">
    <source>
        <dbReference type="ARBA" id="ARBA00023125"/>
    </source>
</evidence>
<evidence type="ECO:0000313" key="7">
    <source>
        <dbReference type="Proteomes" id="UP001595648"/>
    </source>
</evidence>
<keyword evidence="7" id="KW-1185">Reference proteome</keyword>
<dbReference type="SMART" id="SM00354">
    <property type="entry name" value="HTH_LACI"/>
    <property type="match status" value="1"/>
</dbReference>
<feature type="domain" description="HTH lacI-type" evidence="5">
    <location>
        <begin position="3"/>
        <end position="47"/>
    </location>
</feature>
<dbReference type="InterPro" id="IPR025997">
    <property type="entry name" value="SBP_2_dom"/>
</dbReference>
<dbReference type="PROSITE" id="PS50932">
    <property type="entry name" value="HTH_LACI_2"/>
    <property type="match status" value="1"/>
</dbReference>
<accession>A0ABV7MQK6</accession>
<gene>
    <name evidence="6" type="ORF">ACFOJ9_20970</name>
</gene>
<evidence type="ECO:0000259" key="4">
    <source>
        <dbReference type="PROSITE" id="PS50011"/>
    </source>
</evidence>
<dbReference type="PANTHER" id="PTHR30146">
    <property type="entry name" value="LACI-RELATED TRANSCRIPTIONAL REPRESSOR"/>
    <property type="match status" value="1"/>
</dbReference>
<dbReference type="Pfam" id="PF00356">
    <property type="entry name" value="LacI"/>
    <property type="match status" value="1"/>
</dbReference>
<dbReference type="PROSITE" id="PS00356">
    <property type="entry name" value="HTH_LACI_1"/>
    <property type="match status" value="1"/>
</dbReference>
<dbReference type="CDD" id="cd06307">
    <property type="entry name" value="PBP1_sugar_binding"/>
    <property type="match status" value="1"/>
</dbReference>
<keyword evidence="1" id="KW-0805">Transcription regulation</keyword>
<keyword evidence="3" id="KW-0804">Transcription</keyword>
<dbReference type="CDD" id="cd01392">
    <property type="entry name" value="HTH_LacI"/>
    <property type="match status" value="1"/>
</dbReference>
<evidence type="ECO:0000256" key="1">
    <source>
        <dbReference type="ARBA" id="ARBA00023015"/>
    </source>
</evidence>
<dbReference type="PRINTS" id="PR00036">
    <property type="entry name" value="HTHLACI"/>
</dbReference>
<comment type="caution">
    <text evidence="6">The sequence shown here is derived from an EMBL/GenBank/DDBJ whole genome shotgun (WGS) entry which is preliminary data.</text>
</comment>
<feature type="domain" description="Protein kinase" evidence="4">
    <location>
        <begin position="178"/>
        <end position="343"/>
    </location>
</feature>
<evidence type="ECO:0000259" key="5">
    <source>
        <dbReference type="PROSITE" id="PS50932"/>
    </source>
</evidence>
<dbReference type="InterPro" id="IPR000843">
    <property type="entry name" value="HTH_LacI"/>
</dbReference>
<dbReference type="EMBL" id="JBHRVD010000001">
    <property type="protein sequence ID" value="MFC3324213.1"/>
    <property type="molecule type" value="Genomic_DNA"/>
</dbReference>